<keyword evidence="1" id="KW-0645">Protease</keyword>
<keyword evidence="3" id="KW-0788">Thiol protease</keyword>
<gene>
    <name evidence="5" type="ORF">XENORESO_011992</name>
</gene>
<dbReference type="EMBL" id="JAHRIM010070434">
    <property type="protein sequence ID" value="MEQ2272777.1"/>
    <property type="molecule type" value="Genomic_DNA"/>
</dbReference>
<accession>A0ABV0WT22</accession>
<reference evidence="5 6" key="1">
    <citation type="submission" date="2021-06" db="EMBL/GenBank/DDBJ databases">
        <authorList>
            <person name="Palmer J.M."/>
        </authorList>
    </citation>
    <scope>NUCLEOTIDE SEQUENCE [LARGE SCALE GENOMIC DNA]</scope>
    <source>
        <strain evidence="5 6">XR_2019</strain>
        <tissue evidence="5">Muscle</tissue>
    </source>
</reference>
<sequence length="135" mass="15468">MFTLSVQVFRVASVCLGSPPDTICWEYRDKDKNFHRMGPITPQEFYREHVKPLYNIQDKVCLVNDPRPQNPYEKLYSVEFLGNMVGGRSTLYNNQPIQLLKKAAADSIKDGEAVWFGCDVGKHFHSKLGINDMNV</sequence>
<proteinExistence type="predicted"/>
<dbReference type="PANTHER" id="PTHR10363">
    <property type="entry name" value="BLEOMYCIN HYDROLASE"/>
    <property type="match status" value="1"/>
</dbReference>
<evidence type="ECO:0000256" key="2">
    <source>
        <dbReference type="ARBA" id="ARBA00022801"/>
    </source>
</evidence>
<dbReference type="Pfam" id="PF03051">
    <property type="entry name" value="Peptidase_C1_2"/>
    <property type="match status" value="1"/>
</dbReference>
<name>A0ABV0WT22_9TELE</name>
<feature type="signal peptide" evidence="4">
    <location>
        <begin position="1"/>
        <end position="17"/>
    </location>
</feature>
<keyword evidence="4" id="KW-0732">Signal</keyword>
<comment type="caution">
    <text evidence="5">The sequence shown here is derived from an EMBL/GenBank/DDBJ whole genome shotgun (WGS) entry which is preliminary data.</text>
</comment>
<dbReference type="SUPFAM" id="SSF54001">
    <property type="entry name" value="Cysteine proteinases"/>
    <property type="match status" value="1"/>
</dbReference>
<evidence type="ECO:0008006" key="7">
    <source>
        <dbReference type="Google" id="ProtNLM"/>
    </source>
</evidence>
<evidence type="ECO:0000256" key="1">
    <source>
        <dbReference type="ARBA" id="ARBA00022670"/>
    </source>
</evidence>
<dbReference type="Gene3D" id="3.90.70.10">
    <property type="entry name" value="Cysteine proteinases"/>
    <property type="match status" value="1"/>
</dbReference>
<evidence type="ECO:0000313" key="5">
    <source>
        <dbReference type="EMBL" id="MEQ2272777.1"/>
    </source>
</evidence>
<evidence type="ECO:0000313" key="6">
    <source>
        <dbReference type="Proteomes" id="UP001444071"/>
    </source>
</evidence>
<feature type="chain" id="PRO_5045924182" description="Bleomycin hydrolase" evidence="4">
    <location>
        <begin position="18"/>
        <end position="135"/>
    </location>
</feature>
<dbReference type="PANTHER" id="PTHR10363:SF2">
    <property type="entry name" value="BLEOMYCIN HYDROLASE"/>
    <property type="match status" value="1"/>
</dbReference>
<dbReference type="InterPro" id="IPR004134">
    <property type="entry name" value="Peptidase_C1B"/>
</dbReference>
<evidence type="ECO:0000256" key="3">
    <source>
        <dbReference type="ARBA" id="ARBA00022807"/>
    </source>
</evidence>
<dbReference type="Proteomes" id="UP001444071">
    <property type="component" value="Unassembled WGS sequence"/>
</dbReference>
<keyword evidence="6" id="KW-1185">Reference proteome</keyword>
<dbReference type="InterPro" id="IPR038765">
    <property type="entry name" value="Papain-like_cys_pep_sf"/>
</dbReference>
<evidence type="ECO:0000256" key="4">
    <source>
        <dbReference type="SAM" id="SignalP"/>
    </source>
</evidence>
<protein>
    <recommendedName>
        <fullName evidence="7">Bleomycin hydrolase</fullName>
    </recommendedName>
</protein>
<organism evidence="5 6">
    <name type="scientific">Xenotaenia resolanae</name>
    <dbReference type="NCBI Taxonomy" id="208358"/>
    <lineage>
        <taxon>Eukaryota</taxon>
        <taxon>Metazoa</taxon>
        <taxon>Chordata</taxon>
        <taxon>Craniata</taxon>
        <taxon>Vertebrata</taxon>
        <taxon>Euteleostomi</taxon>
        <taxon>Actinopterygii</taxon>
        <taxon>Neopterygii</taxon>
        <taxon>Teleostei</taxon>
        <taxon>Neoteleostei</taxon>
        <taxon>Acanthomorphata</taxon>
        <taxon>Ovalentaria</taxon>
        <taxon>Atherinomorphae</taxon>
        <taxon>Cyprinodontiformes</taxon>
        <taxon>Goodeidae</taxon>
        <taxon>Xenotaenia</taxon>
    </lineage>
</organism>
<keyword evidence="2" id="KW-0378">Hydrolase</keyword>